<name>A0ABY5I302_9FIRM</name>
<dbReference type="SUPFAM" id="SSF89447">
    <property type="entry name" value="AbrB/MazE/MraZ-like"/>
    <property type="match status" value="1"/>
</dbReference>
<dbReference type="Gene3D" id="3.40.1550.20">
    <property type="entry name" value="Transcriptional regulator MraZ domain"/>
    <property type="match status" value="1"/>
</dbReference>
<keyword evidence="2 7" id="KW-0963">Cytoplasm</keyword>
<keyword evidence="6 7" id="KW-0804">Transcription</keyword>
<reference evidence="9" key="1">
    <citation type="submission" date="2022-07" db="EMBL/GenBank/DDBJ databases">
        <title>Faecal culturing of patients with breast cancer.</title>
        <authorList>
            <person name="Teng N.M.Y."/>
            <person name="Kiu R."/>
            <person name="Evans R."/>
            <person name="Baker D.J."/>
            <person name="Zenner C."/>
            <person name="Robinson S.D."/>
            <person name="Hall L.J."/>
        </authorList>
    </citation>
    <scope>NUCLEOTIDE SEQUENCE</scope>
    <source>
        <strain evidence="9">LH1062</strain>
    </source>
</reference>
<dbReference type="PROSITE" id="PS51740">
    <property type="entry name" value="SPOVT_ABRB"/>
    <property type="match status" value="1"/>
</dbReference>
<dbReference type="InterPro" id="IPR038619">
    <property type="entry name" value="MraZ_sf"/>
</dbReference>
<evidence type="ECO:0000256" key="6">
    <source>
        <dbReference type="ARBA" id="ARBA00023163"/>
    </source>
</evidence>
<evidence type="ECO:0000256" key="5">
    <source>
        <dbReference type="ARBA" id="ARBA00023125"/>
    </source>
</evidence>
<dbReference type="Proteomes" id="UP001060112">
    <property type="component" value="Chromosome"/>
</dbReference>
<feature type="domain" description="SpoVT-AbrB" evidence="8">
    <location>
        <begin position="6"/>
        <end position="49"/>
    </location>
</feature>
<comment type="subcellular location">
    <subcellularLocation>
        <location evidence="7">Cytoplasm</location>
        <location evidence="7">Nucleoid</location>
    </subcellularLocation>
</comment>
<evidence type="ECO:0000259" key="8">
    <source>
        <dbReference type="PROSITE" id="PS51740"/>
    </source>
</evidence>
<dbReference type="CDD" id="cd16321">
    <property type="entry name" value="MraZ_C"/>
    <property type="match status" value="1"/>
</dbReference>
<dbReference type="InterPro" id="IPR035644">
    <property type="entry name" value="MraZ_C"/>
</dbReference>
<organism evidence="9 10">
    <name type="scientific">Allocoprobacillus halotolerans</name>
    <dbReference type="NCBI Taxonomy" id="2944914"/>
    <lineage>
        <taxon>Bacteria</taxon>
        <taxon>Bacillati</taxon>
        <taxon>Bacillota</taxon>
        <taxon>Erysipelotrichia</taxon>
        <taxon>Erysipelotrichales</taxon>
        <taxon>Erysipelotrichaceae</taxon>
        <taxon>Allocoprobacillus</taxon>
    </lineage>
</organism>
<comment type="subunit">
    <text evidence="7">Forms oligomers.</text>
</comment>
<proteinExistence type="inferred from homology"/>
<evidence type="ECO:0000256" key="4">
    <source>
        <dbReference type="ARBA" id="ARBA00023015"/>
    </source>
</evidence>
<keyword evidence="10" id="KW-1185">Reference proteome</keyword>
<protein>
    <recommendedName>
        <fullName evidence="1 7">Transcriptional regulator MraZ</fullName>
    </recommendedName>
</protein>
<evidence type="ECO:0000256" key="2">
    <source>
        <dbReference type="ARBA" id="ARBA00022490"/>
    </source>
</evidence>
<dbReference type="InterPro" id="IPR007159">
    <property type="entry name" value="SpoVT-AbrB_dom"/>
</dbReference>
<evidence type="ECO:0000256" key="1">
    <source>
        <dbReference type="ARBA" id="ARBA00013860"/>
    </source>
</evidence>
<evidence type="ECO:0000313" key="10">
    <source>
        <dbReference type="Proteomes" id="UP001060112"/>
    </source>
</evidence>
<evidence type="ECO:0000256" key="3">
    <source>
        <dbReference type="ARBA" id="ARBA00022737"/>
    </source>
</evidence>
<dbReference type="InterPro" id="IPR020603">
    <property type="entry name" value="MraZ_dom"/>
</dbReference>
<sequence length="72" mass="8269">MATSRTTDCEFDKLGRINIPQVLRNEANLQKECVIVGAGDHIEIWDGTTWDSFYDDNVDKFDDISEDIDDEE</sequence>
<dbReference type="InterPro" id="IPR003444">
    <property type="entry name" value="MraZ"/>
</dbReference>
<comment type="similarity">
    <text evidence="7">Belongs to the MraZ family.</text>
</comment>
<gene>
    <name evidence="7" type="primary">mraZ</name>
    <name evidence="9" type="ORF">NMU03_00440</name>
</gene>
<evidence type="ECO:0000313" key="9">
    <source>
        <dbReference type="EMBL" id="UTY39340.1"/>
    </source>
</evidence>
<keyword evidence="4 7" id="KW-0805">Transcription regulation</keyword>
<dbReference type="InterPro" id="IPR037914">
    <property type="entry name" value="SpoVT-AbrB_sf"/>
</dbReference>
<dbReference type="HAMAP" id="MF_01008">
    <property type="entry name" value="MraZ"/>
    <property type="match status" value="1"/>
</dbReference>
<keyword evidence="5 7" id="KW-0238">DNA-binding</keyword>
<accession>A0ABY5I302</accession>
<dbReference type="EMBL" id="CP101620">
    <property type="protein sequence ID" value="UTY39340.1"/>
    <property type="molecule type" value="Genomic_DNA"/>
</dbReference>
<dbReference type="RefSeq" id="WP_290140375.1">
    <property type="nucleotide sequence ID" value="NZ_CP101620.1"/>
</dbReference>
<evidence type="ECO:0000256" key="7">
    <source>
        <dbReference type="HAMAP-Rule" id="MF_01008"/>
    </source>
</evidence>
<keyword evidence="3" id="KW-0677">Repeat</keyword>
<dbReference type="PANTHER" id="PTHR34701:SF1">
    <property type="entry name" value="TRANSCRIPTIONAL REGULATOR MRAZ"/>
    <property type="match status" value="1"/>
</dbReference>
<dbReference type="Pfam" id="PF02381">
    <property type="entry name" value="MraZ"/>
    <property type="match status" value="1"/>
</dbReference>
<dbReference type="PANTHER" id="PTHR34701">
    <property type="entry name" value="TRANSCRIPTIONAL REGULATOR MRAZ"/>
    <property type="match status" value="1"/>
</dbReference>